<dbReference type="Proteomes" id="UP001531129">
    <property type="component" value="Unassembled WGS sequence"/>
</dbReference>
<accession>A0ABU8CRH7</accession>
<dbReference type="EMBL" id="JBAMYC010000016">
    <property type="protein sequence ID" value="MEI1251326.1"/>
    <property type="molecule type" value="Genomic_DNA"/>
</dbReference>
<evidence type="ECO:0000313" key="2">
    <source>
        <dbReference type="Proteomes" id="UP001531129"/>
    </source>
</evidence>
<sequence length="139" mass="15317">MATCPWLGTRWWKRFGEKDASTTKYQPPALLSQVDMRGCNASLGRRQSRRFTIGGDMKHDDSLAKQRVAYKAADFADAGNVHIANKSPMFAIGDFIDDGKVHIANKSPAFDIADFVDDGRVHIANKSPAFDIALMDEAA</sequence>
<keyword evidence="2" id="KW-1185">Reference proteome</keyword>
<evidence type="ECO:0000313" key="1">
    <source>
        <dbReference type="EMBL" id="MEI1251326.1"/>
    </source>
</evidence>
<name>A0ABU8CRH7_9HYPH</name>
<dbReference type="RefSeq" id="WP_168288605.1">
    <property type="nucleotide sequence ID" value="NZ_JBAMYC010000016.1"/>
</dbReference>
<proteinExistence type="predicted"/>
<reference evidence="1 2" key="1">
    <citation type="submission" date="2024-01" db="EMBL/GenBank/DDBJ databases">
        <title>Draft genome sequences of three bacterial strains isolated from Acacia saligna represent a potential new species within the genus Rhizobium.</title>
        <authorList>
            <person name="Tambong J.T."/>
            <person name="Mnasri B."/>
        </authorList>
    </citation>
    <scope>NUCLEOTIDE SEQUENCE [LARGE SCALE GENOMIC DNA]</scope>
    <source>
        <strain evidence="1 2">1AS12I</strain>
    </source>
</reference>
<protein>
    <submittedName>
        <fullName evidence="1">Uncharacterized protein</fullName>
    </submittedName>
</protein>
<organism evidence="1 2">
    <name type="scientific">Rhizobium aouanii</name>
    <dbReference type="NCBI Taxonomy" id="3118145"/>
    <lineage>
        <taxon>Bacteria</taxon>
        <taxon>Pseudomonadati</taxon>
        <taxon>Pseudomonadota</taxon>
        <taxon>Alphaproteobacteria</taxon>
        <taxon>Hyphomicrobiales</taxon>
        <taxon>Rhizobiaceae</taxon>
        <taxon>Rhizobium/Agrobacterium group</taxon>
        <taxon>Rhizobium</taxon>
    </lineage>
</organism>
<gene>
    <name evidence="1" type="ORF">V8Q02_25495</name>
</gene>
<comment type="caution">
    <text evidence="1">The sequence shown here is derived from an EMBL/GenBank/DDBJ whole genome shotgun (WGS) entry which is preliminary data.</text>
</comment>